<feature type="region of interest" description="Disordered" evidence="3">
    <location>
        <begin position="133"/>
        <end position="190"/>
    </location>
</feature>
<dbReference type="InterPro" id="IPR052196">
    <property type="entry name" value="Bact_Kbp"/>
</dbReference>
<dbReference type="EMBL" id="JAGGLP010000011">
    <property type="protein sequence ID" value="MBP2052488.1"/>
    <property type="molecule type" value="Genomic_DNA"/>
</dbReference>
<dbReference type="STRING" id="68214.AVL59_35510"/>
<dbReference type="KEGG" id="sgs:AVL59_35510"/>
<dbReference type="Pfam" id="PF01476">
    <property type="entry name" value="LysM"/>
    <property type="match status" value="1"/>
</dbReference>
<organism evidence="6 8">
    <name type="scientific">Streptomyces griseochromogenes</name>
    <dbReference type="NCBI Taxonomy" id="68214"/>
    <lineage>
        <taxon>Bacteria</taxon>
        <taxon>Bacillati</taxon>
        <taxon>Actinomycetota</taxon>
        <taxon>Actinomycetes</taxon>
        <taxon>Kitasatosporales</taxon>
        <taxon>Streptomycetaceae</taxon>
        <taxon>Streptomyces</taxon>
    </lineage>
</organism>
<dbReference type="SUPFAM" id="SSF53955">
    <property type="entry name" value="Lysozyme-like"/>
    <property type="match status" value="1"/>
</dbReference>
<keyword evidence="2" id="KW-0378">Hydrolase</keyword>
<evidence type="ECO:0000313" key="8">
    <source>
        <dbReference type="Proteomes" id="UP000092659"/>
    </source>
</evidence>
<sequence>MSECADTTRTTDRHDSARKGRTTAALAGAALLAPLGLLAVSGNAAAADNGVWDRIAQCESGGNWHINTGNGYYGGLQFSAGTWRAYGGTAYAPTADQASRSAQIAVATKVQRAQGWGAWPVCSGRAGAYGAAPAASSSGTSAGKGSVTTKSAPVKSAPMKSAPAKSAAAGKTPERPAAHTDRSASRGAYTVREGDTLSAIAARHGTTWQRIYAANKKVIGDDPNLIVPGQRLAL</sequence>
<comment type="similarity">
    <text evidence="1">Belongs to the transglycosylase family. Rpf subfamily.</text>
</comment>
<evidence type="ECO:0000256" key="4">
    <source>
        <dbReference type="SAM" id="SignalP"/>
    </source>
</evidence>
<dbReference type="Proteomes" id="UP000092659">
    <property type="component" value="Chromosome"/>
</dbReference>
<dbReference type="CDD" id="cd13925">
    <property type="entry name" value="RPF"/>
    <property type="match status" value="1"/>
</dbReference>
<keyword evidence="4" id="KW-0732">Signal</keyword>
<proteinExistence type="inferred from homology"/>
<dbReference type="RefSeq" id="WP_067312927.1">
    <property type="nucleotide sequence ID" value="NZ_JAGGLP010000011.1"/>
</dbReference>
<feature type="domain" description="LysM" evidence="5">
    <location>
        <begin position="187"/>
        <end position="234"/>
    </location>
</feature>
<evidence type="ECO:0000313" key="6">
    <source>
        <dbReference type="EMBL" id="ANP54177.1"/>
    </source>
</evidence>
<feature type="compositionally biased region" description="Basic and acidic residues" evidence="3">
    <location>
        <begin position="172"/>
        <end position="184"/>
    </location>
</feature>
<dbReference type="PANTHER" id="PTHR34700:SF4">
    <property type="entry name" value="PHAGE-LIKE ELEMENT PBSX PROTEIN XKDP"/>
    <property type="match status" value="1"/>
</dbReference>
<dbReference type="SMART" id="SM00257">
    <property type="entry name" value="LysM"/>
    <property type="match status" value="1"/>
</dbReference>
<dbReference type="InterPro" id="IPR023346">
    <property type="entry name" value="Lysozyme-like_dom_sf"/>
</dbReference>
<dbReference type="InterPro" id="IPR010618">
    <property type="entry name" value="RPF"/>
</dbReference>
<feature type="signal peptide" evidence="4">
    <location>
        <begin position="1"/>
        <end position="46"/>
    </location>
</feature>
<dbReference type="AlphaFoldDB" id="A0A1B1B5V4"/>
<dbReference type="OrthoDB" id="1404170at2"/>
<evidence type="ECO:0000256" key="2">
    <source>
        <dbReference type="ARBA" id="ARBA00022801"/>
    </source>
</evidence>
<dbReference type="PROSITE" id="PS51782">
    <property type="entry name" value="LYSM"/>
    <property type="match status" value="1"/>
</dbReference>
<dbReference type="Pfam" id="PF06737">
    <property type="entry name" value="Transglycosylas"/>
    <property type="match status" value="1"/>
</dbReference>
<reference evidence="7 9" key="2">
    <citation type="submission" date="2021-03" db="EMBL/GenBank/DDBJ databases">
        <title>Genomic Encyclopedia of Type Strains, Phase IV (KMG-IV): sequencing the most valuable type-strain genomes for metagenomic binning, comparative biology and taxonomic classification.</title>
        <authorList>
            <person name="Goeker M."/>
        </authorList>
    </citation>
    <scope>NUCLEOTIDE SEQUENCE [LARGE SCALE GENOMIC DNA]</scope>
    <source>
        <strain evidence="7 9">DSM 40499</strain>
    </source>
</reference>
<dbReference type="Gene3D" id="3.10.350.10">
    <property type="entry name" value="LysM domain"/>
    <property type="match status" value="1"/>
</dbReference>
<dbReference type="SUPFAM" id="SSF54106">
    <property type="entry name" value="LysM domain"/>
    <property type="match status" value="1"/>
</dbReference>
<reference evidence="6 8" key="1">
    <citation type="submission" date="2016-06" db="EMBL/GenBank/DDBJ databases">
        <title>Complete genome sequence of Streptomyces griseochromogenes ATCC 14511, the Blasticidin S producer.</title>
        <authorList>
            <person name="Wu L."/>
        </authorList>
    </citation>
    <scope>NUCLEOTIDE SEQUENCE [LARGE SCALE GENOMIC DNA]</scope>
    <source>
        <strain evidence="6 8">ATCC 14511</strain>
    </source>
</reference>
<feature type="chain" id="PRO_5008519527" evidence="4">
    <location>
        <begin position="47"/>
        <end position="234"/>
    </location>
</feature>
<gene>
    <name evidence="6" type="ORF">AVL59_35510</name>
    <name evidence="7" type="ORF">J2Z21_005471</name>
</gene>
<name>A0A1B1B5V4_9ACTN</name>
<dbReference type="EMBL" id="CP016279">
    <property type="protein sequence ID" value="ANP54177.1"/>
    <property type="molecule type" value="Genomic_DNA"/>
</dbReference>
<feature type="compositionally biased region" description="Low complexity" evidence="3">
    <location>
        <begin position="133"/>
        <end position="169"/>
    </location>
</feature>
<dbReference type="CDD" id="cd00118">
    <property type="entry name" value="LysM"/>
    <property type="match status" value="1"/>
</dbReference>
<evidence type="ECO:0000313" key="7">
    <source>
        <dbReference type="EMBL" id="MBP2052488.1"/>
    </source>
</evidence>
<protein>
    <submittedName>
        <fullName evidence="7">LysM repeat protein</fullName>
    </submittedName>
    <submittedName>
        <fullName evidence="6">Transglycosylase</fullName>
    </submittedName>
</protein>
<keyword evidence="9" id="KW-1185">Reference proteome</keyword>
<dbReference type="GO" id="GO:0016787">
    <property type="term" value="F:hydrolase activity"/>
    <property type="evidence" value="ECO:0007669"/>
    <property type="project" value="UniProtKB-KW"/>
</dbReference>
<evidence type="ECO:0000259" key="5">
    <source>
        <dbReference type="PROSITE" id="PS51782"/>
    </source>
</evidence>
<evidence type="ECO:0000256" key="1">
    <source>
        <dbReference type="ARBA" id="ARBA00010830"/>
    </source>
</evidence>
<accession>A0A1B1B5V4</accession>
<dbReference type="InterPro" id="IPR036779">
    <property type="entry name" value="LysM_dom_sf"/>
</dbReference>
<dbReference type="InterPro" id="IPR018392">
    <property type="entry name" value="LysM"/>
</dbReference>
<dbReference type="Gene3D" id="1.10.530.10">
    <property type="match status" value="1"/>
</dbReference>
<dbReference type="PANTHER" id="PTHR34700">
    <property type="entry name" value="POTASSIUM BINDING PROTEIN KBP"/>
    <property type="match status" value="1"/>
</dbReference>
<evidence type="ECO:0000313" key="9">
    <source>
        <dbReference type="Proteomes" id="UP001519309"/>
    </source>
</evidence>
<dbReference type="Proteomes" id="UP001519309">
    <property type="component" value="Unassembled WGS sequence"/>
</dbReference>
<evidence type="ECO:0000256" key="3">
    <source>
        <dbReference type="SAM" id="MobiDB-lite"/>
    </source>
</evidence>